<name>A0ABT3CV53_9BACT</name>
<dbReference type="EMBL" id="JAOYOD010000001">
    <property type="protein sequence ID" value="MCV9387512.1"/>
    <property type="molecule type" value="Genomic_DNA"/>
</dbReference>
<comment type="caution">
    <text evidence="1">The sequence shown here is derived from an EMBL/GenBank/DDBJ whole genome shotgun (WGS) entry which is preliminary data.</text>
</comment>
<dbReference type="SUPFAM" id="SSF54913">
    <property type="entry name" value="GlnB-like"/>
    <property type="match status" value="1"/>
</dbReference>
<protein>
    <recommendedName>
        <fullName evidence="3">Nitrogen regulatory protein P-II family</fullName>
    </recommendedName>
</protein>
<dbReference type="Proteomes" id="UP001300692">
    <property type="component" value="Unassembled WGS sequence"/>
</dbReference>
<proteinExistence type="predicted"/>
<evidence type="ECO:0000313" key="1">
    <source>
        <dbReference type="EMBL" id="MCV9387512.1"/>
    </source>
</evidence>
<organism evidence="1 2">
    <name type="scientific">Reichenbachiella ulvae</name>
    <dbReference type="NCBI Taxonomy" id="2980104"/>
    <lineage>
        <taxon>Bacteria</taxon>
        <taxon>Pseudomonadati</taxon>
        <taxon>Bacteroidota</taxon>
        <taxon>Cytophagia</taxon>
        <taxon>Cytophagales</taxon>
        <taxon>Reichenbachiellaceae</taxon>
        <taxon>Reichenbachiella</taxon>
    </lineage>
</organism>
<sequence length="101" mass="11582">MRQVIVLSIKDFEEELAQVFSGLQIQVYSKVDIEGYKNAHHKVDVGNWFGGRSDTDFSVMFFMFVEDSQADSIMEAMVEWNQTHDSAYPVHAFETGVIRTV</sequence>
<evidence type="ECO:0008006" key="3">
    <source>
        <dbReference type="Google" id="ProtNLM"/>
    </source>
</evidence>
<accession>A0ABT3CV53</accession>
<dbReference type="RefSeq" id="WP_264138333.1">
    <property type="nucleotide sequence ID" value="NZ_JAOYOD010000001.1"/>
</dbReference>
<evidence type="ECO:0000313" key="2">
    <source>
        <dbReference type="Proteomes" id="UP001300692"/>
    </source>
</evidence>
<dbReference type="InterPro" id="IPR011322">
    <property type="entry name" value="N-reg_PII-like_a/b"/>
</dbReference>
<reference evidence="1 2" key="1">
    <citation type="submission" date="2022-10" db="EMBL/GenBank/DDBJ databases">
        <title>Comparative genomics and taxonomic characterization of three novel marine species of genus Reichenbachiella exhibiting antioxidant and polysaccharide degradation activities.</title>
        <authorList>
            <person name="Muhammad N."/>
            <person name="Lee Y.-J."/>
            <person name="Ko J."/>
            <person name="Kim S.-G."/>
        </authorList>
    </citation>
    <scope>NUCLEOTIDE SEQUENCE [LARGE SCALE GENOMIC DNA]</scope>
    <source>
        <strain evidence="1 2">ABR2-5</strain>
    </source>
</reference>
<keyword evidence="2" id="KW-1185">Reference proteome</keyword>
<gene>
    <name evidence="1" type="ORF">N7U62_12605</name>
</gene>